<dbReference type="EMBL" id="RAHG01000007">
    <property type="protein sequence ID" value="RJT11939.1"/>
    <property type="molecule type" value="Genomic_DNA"/>
</dbReference>
<dbReference type="Pfam" id="PF00154">
    <property type="entry name" value="RecA_N"/>
    <property type="match status" value="1"/>
</dbReference>
<dbReference type="CDD" id="cd00983">
    <property type="entry name" value="RecA"/>
    <property type="match status" value="1"/>
</dbReference>
<evidence type="ECO:0000256" key="12">
    <source>
        <dbReference type="RuleBase" id="RU004527"/>
    </source>
</evidence>
<dbReference type="Proteomes" id="UP000284119">
    <property type="component" value="Unassembled WGS sequence"/>
</dbReference>
<keyword evidence="3 10" id="KW-0547">Nucleotide-binding</keyword>
<dbReference type="GeneID" id="88079448"/>
<evidence type="ECO:0000256" key="10">
    <source>
        <dbReference type="HAMAP-Rule" id="MF_00268"/>
    </source>
</evidence>
<evidence type="ECO:0000259" key="14">
    <source>
        <dbReference type="PROSITE" id="PS50163"/>
    </source>
</evidence>
<dbReference type="Pfam" id="PF21096">
    <property type="entry name" value="RecA_C"/>
    <property type="match status" value="1"/>
</dbReference>
<keyword evidence="10" id="KW-0963">Cytoplasm</keyword>
<evidence type="ECO:0000256" key="2">
    <source>
        <dbReference type="ARBA" id="ARBA00015553"/>
    </source>
</evidence>
<dbReference type="Gene3D" id="3.40.50.300">
    <property type="entry name" value="P-loop containing nucleotide triphosphate hydrolases"/>
    <property type="match status" value="1"/>
</dbReference>
<evidence type="ECO:0000256" key="5">
    <source>
        <dbReference type="ARBA" id="ARBA00022840"/>
    </source>
</evidence>
<comment type="caution">
    <text evidence="15">The sequence shown here is derived from an EMBL/GenBank/DDBJ whole genome shotgun (WGS) entry which is preliminary data.</text>
</comment>
<dbReference type="HAMAP" id="MF_00268">
    <property type="entry name" value="RecA"/>
    <property type="match status" value="1"/>
</dbReference>
<keyword evidence="6 10" id="KW-0238">DNA-binding</keyword>
<evidence type="ECO:0000256" key="11">
    <source>
        <dbReference type="RuleBase" id="RU000526"/>
    </source>
</evidence>
<evidence type="ECO:0000256" key="7">
    <source>
        <dbReference type="ARBA" id="ARBA00023172"/>
    </source>
</evidence>
<dbReference type="PROSITE" id="PS50163">
    <property type="entry name" value="RECA_3"/>
    <property type="match status" value="1"/>
</dbReference>
<dbReference type="RefSeq" id="WP_112164709.1">
    <property type="nucleotide sequence ID" value="NZ_CP065024.1"/>
</dbReference>
<keyword evidence="5 10" id="KW-0067">ATP-binding</keyword>
<dbReference type="InterPro" id="IPR020587">
    <property type="entry name" value="RecA_monomer-monomer_interface"/>
</dbReference>
<dbReference type="PRINTS" id="PR00142">
    <property type="entry name" value="RECA"/>
</dbReference>
<keyword evidence="16" id="KW-1185">Reference proteome</keyword>
<dbReference type="InterPro" id="IPR020584">
    <property type="entry name" value="DNA_recomb/repair_RecA_CS"/>
</dbReference>
<evidence type="ECO:0000313" key="15">
    <source>
        <dbReference type="EMBL" id="RJT11939.1"/>
    </source>
</evidence>
<dbReference type="InterPro" id="IPR049261">
    <property type="entry name" value="RecA-like_C"/>
</dbReference>
<evidence type="ECO:0000256" key="6">
    <source>
        <dbReference type="ARBA" id="ARBA00023125"/>
    </source>
</evidence>
<dbReference type="PROSITE" id="PS00321">
    <property type="entry name" value="RECA_1"/>
    <property type="match status" value="1"/>
</dbReference>
<protein>
    <recommendedName>
        <fullName evidence="2 10">Protein RecA</fullName>
    </recommendedName>
    <alternativeName>
        <fullName evidence="10 11">Recombinase A</fullName>
    </alternativeName>
</protein>
<keyword evidence="7 10" id="KW-0233">DNA recombination</keyword>
<proteinExistence type="inferred from homology"/>
<gene>
    <name evidence="10 15" type="primary">recA</name>
    <name evidence="15" type="ORF">D5396_15845</name>
</gene>
<accession>A0ABX9NXT0</accession>
<comment type="function">
    <text evidence="10">Can catalyze the hydrolysis of ATP in the presence of single-stranded DNA, the ATP-dependent uptake of single-stranded DNA by duplex DNA, and the ATP-dependent hybridization of homologous single-stranded DNAs. It interacts with LexA causing its activation and leading to its autocatalytic cleavage.</text>
</comment>
<sequence length="354" mass="37883">MAIDENKQKALAAALGQIEKQFGKGSIMRLGEDRSMDVETISTGSLSLDIALGAGGLPMGRIVEIYGPESSGKTTLTLQVIAAAQREGKTCAFIDAEHALDPIYAKKLGVDIDNLLCSQPDTGEQALEICDALTRSGAVDVIIVDSVAALTPKAEIEGEIGDSHMGLAARMMSQAMRKLAGNLKNANTLLIFINQIRMKIGVMFGNPETTTGGNALKFYASVRLDIRRIGAIKEGDVVIGSETRVKVVKNKIAAPFKQAEFQILYGEGININGELIDLGVKHKLVEKAGAWYSYNGEKIGQGKSNSCNYLKENPKIAAELDKKLRDMLLSGTGELAAATTAELADDDMETSEEF</sequence>
<feature type="domain" description="RecA family profile 1" evidence="13">
    <location>
        <begin position="37"/>
        <end position="196"/>
    </location>
</feature>
<dbReference type="SUPFAM" id="SSF54752">
    <property type="entry name" value="RecA protein, C-terminal domain"/>
    <property type="match status" value="1"/>
</dbReference>
<comment type="subcellular location">
    <subcellularLocation>
        <location evidence="10">Cytoplasm</location>
    </subcellularLocation>
</comment>
<dbReference type="NCBIfam" id="TIGR02012">
    <property type="entry name" value="tigrfam_recA"/>
    <property type="match status" value="1"/>
</dbReference>
<dbReference type="InterPro" id="IPR013765">
    <property type="entry name" value="DNA_recomb/repair_RecA"/>
</dbReference>
<organism evidence="15 16">
    <name type="scientific">Rahnella inusitata</name>
    <dbReference type="NCBI Taxonomy" id="58169"/>
    <lineage>
        <taxon>Bacteria</taxon>
        <taxon>Pseudomonadati</taxon>
        <taxon>Pseudomonadota</taxon>
        <taxon>Gammaproteobacteria</taxon>
        <taxon>Enterobacterales</taxon>
        <taxon>Yersiniaceae</taxon>
        <taxon>Rahnella</taxon>
    </lineage>
</organism>
<keyword evidence="9 10" id="KW-0742">SOS response</keyword>
<dbReference type="InterPro" id="IPR049428">
    <property type="entry name" value="RecA-like_N"/>
</dbReference>
<feature type="binding site" evidence="10">
    <location>
        <begin position="67"/>
        <end position="74"/>
    </location>
    <ligand>
        <name>ATP</name>
        <dbReference type="ChEBI" id="CHEBI:30616"/>
    </ligand>
</feature>
<evidence type="ECO:0000256" key="9">
    <source>
        <dbReference type="ARBA" id="ARBA00023236"/>
    </source>
</evidence>
<dbReference type="InterPro" id="IPR027417">
    <property type="entry name" value="P-loop_NTPase"/>
</dbReference>
<dbReference type="SUPFAM" id="SSF52540">
    <property type="entry name" value="P-loop containing nucleoside triphosphate hydrolases"/>
    <property type="match status" value="1"/>
</dbReference>
<evidence type="ECO:0000256" key="8">
    <source>
        <dbReference type="ARBA" id="ARBA00023204"/>
    </source>
</evidence>
<comment type="similarity">
    <text evidence="1 10 12">Belongs to the RecA family.</text>
</comment>
<dbReference type="InterPro" id="IPR020588">
    <property type="entry name" value="RecA_ATP-bd"/>
</dbReference>
<evidence type="ECO:0000259" key="13">
    <source>
        <dbReference type="PROSITE" id="PS50162"/>
    </source>
</evidence>
<evidence type="ECO:0000256" key="4">
    <source>
        <dbReference type="ARBA" id="ARBA00022763"/>
    </source>
</evidence>
<keyword evidence="8 10" id="KW-0234">DNA repair</keyword>
<keyword evidence="4 10" id="KW-0227">DNA damage</keyword>
<dbReference type="PANTHER" id="PTHR45900">
    <property type="entry name" value="RECA"/>
    <property type="match status" value="1"/>
</dbReference>
<reference evidence="15 16" key="1">
    <citation type="submission" date="2018-09" db="EMBL/GenBank/DDBJ databases">
        <authorList>
            <person name="Le Fleche-Mateos A."/>
        </authorList>
    </citation>
    <scope>NUCLEOTIDE SEQUENCE [LARGE SCALE GENOMIC DNA]</scope>
    <source>
        <strain evidence="15 16">DSM 30078</strain>
    </source>
</reference>
<dbReference type="InterPro" id="IPR003593">
    <property type="entry name" value="AAA+_ATPase"/>
</dbReference>
<feature type="domain" description="RecA family profile 2" evidence="14">
    <location>
        <begin position="201"/>
        <end position="274"/>
    </location>
</feature>
<dbReference type="SMART" id="SM00382">
    <property type="entry name" value="AAA"/>
    <property type="match status" value="1"/>
</dbReference>
<dbReference type="InterPro" id="IPR023400">
    <property type="entry name" value="RecA_C_sf"/>
</dbReference>
<evidence type="ECO:0000313" key="16">
    <source>
        <dbReference type="Proteomes" id="UP000284119"/>
    </source>
</evidence>
<evidence type="ECO:0000256" key="1">
    <source>
        <dbReference type="ARBA" id="ARBA00009391"/>
    </source>
</evidence>
<name>A0ABX9NXT0_9GAMM</name>
<dbReference type="PANTHER" id="PTHR45900:SF1">
    <property type="entry name" value="MITOCHONDRIAL DNA REPAIR PROTEIN RECA HOMOLOG-RELATED"/>
    <property type="match status" value="1"/>
</dbReference>
<evidence type="ECO:0000256" key="3">
    <source>
        <dbReference type="ARBA" id="ARBA00022741"/>
    </source>
</evidence>
<dbReference type="PROSITE" id="PS50162">
    <property type="entry name" value="RECA_2"/>
    <property type="match status" value="1"/>
</dbReference>